<protein>
    <submittedName>
        <fullName evidence="1">Uncharacterized protein</fullName>
    </submittedName>
</protein>
<keyword evidence="2" id="KW-1185">Reference proteome</keyword>
<gene>
    <name evidence="1" type="ORF">N7537_006644</name>
</gene>
<organism evidence="1 2">
    <name type="scientific">Penicillium hordei</name>
    <dbReference type="NCBI Taxonomy" id="40994"/>
    <lineage>
        <taxon>Eukaryota</taxon>
        <taxon>Fungi</taxon>
        <taxon>Dikarya</taxon>
        <taxon>Ascomycota</taxon>
        <taxon>Pezizomycotina</taxon>
        <taxon>Eurotiomycetes</taxon>
        <taxon>Eurotiomycetidae</taxon>
        <taxon>Eurotiales</taxon>
        <taxon>Aspergillaceae</taxon>
        <taxon>Penicillium</taxon>
    </lineage>
</organism>
<dbReference type="GeneID" id="81587943"/>
<reference evidence="1" key="1">
    <citation type="journal article" date="2023" name="IMA Fungus">
        <title>Comparative genomic study of the Penicillium genus elucidates a diverse pangenome and 15 lateral gene transfer events.</title>
        <authorList>
            <person name="Petersen C."/>
            <person name="Sorensen T."/>
            <person name="Nielsen M.R."/>
            <person name="Sondergaard T.E."/>
            <person name="Sorensen J.L."/>
            <person name="Fitzpatrick D.A."/>
            <person name="Frisvad J.C."/>
            <person name="Nielsen K.L."/>
        </authorList>
    </citation>
    <scope>NUCLEOTIDE SEQUENCE</scope>
    <source>
        <strain evidence="1">IBT 12815</strain>
    </source>
</reference>
<dbReference type="RefSeq" id="XP_056753486.1">
    <property type="nucleotide sequence ID" value="XM_056897701.1"/>
</dbReference>
<dbReference type="AlphaFoldDB" id="A0AAD6E800"/>
<comment type="caution">
    <text evidence="1">The sequence shown here is derived from an EMBL/GenBank/DDBJ whole genome shotgun (WGS) entry which is preliminary data.</text>
</comment>
<sequence length="104" mass="11486">MSKSAGGYQSQHCQASSIYFRQKILPSSVLFRCDCSGGLTMTTAFQMLLRRHQSAIDVEIHSGVKHIFYGYLVYGGKSENRKIRSSCYASSSGYGEVCKAVISE</sequence>
<reference evidence="1" key="2">
    <citation type="submission" date="2023-01" db="EMBL/GenBank/DDBJ databases">
        <authorList>
            <person name="Petersen C."/>
        </authorList>
    </citation>
    <scope>NUCLEOTIDE SEQUENCE</scope>
    <source>
        <strain evidence="1">IBT 12815</strain>
    </source>
</reference>
<evidence type="ECO:0000313" key="1">
    <source>
        <dbReference type="EMBL" id="KAJ5603688.1"/>
    </source>
</evidence>
<dbReference type="EMBL" id="JAQJAE010000003">
    <property type="protein sequence ID" value="KAJ5603688.1"/>
    <property type="molecule type" value="Genomic_DNA"/>
</dbReference>
<proteinExistence type="predicted"/>
<name>A0AAD6E800_9EURO</name>
<dbReference type="Proteomes" id="UP001213799">
    <property type="component" value="Unassembled WGS sequence"/>
</dbReference>
<evidence type="ECO:0000313" key="2">
    <source>
        <dbReference type="Proteomes" id="UP001213799"/>
    </source>
</evidence>
<accession>A0AAD6E800</accession>